<reference evidence="3 4" key="1">
    <citation type="submission" date="2020-04" db="EMBL/GenBank/DDBJ databases">
        <authorList>
            <person name="De Canck E."/>
        </authorList>
    </citation>
    <scope>NUCLEOTIDE SEQUENCE [LARGE SCALE GENOMIC DNA]</scope>
    <source>
        <strain evidence="3 4">LMG 28688</strain>
    </source>
</reference>
<name>A0A6J5FAI7_9BURK</name>
<gene>
    <name evidence="3" type="ORF">LMG28688_00189</name>
</gene>
<dbReference type="GO" id="GO:0016747">
    <property type="term" value="F:acyltransferase activity, transferring groups other than amino-acyl groups"/>
    <property type="evidence" value="ECO:0007669"/>
    <property type="project" value="InterPro"/>
</dbReference>
<feature type="transmembrane region" description="Helical" evidence="1">
    <location>
        <begin position="166"/>
        <end position="184"/>
    </location>
</feature>
<dbReference type="RefSeq" id="WP_175194057.1">
    <property type="nucleotide sequence ID" value="NZ_CADIKL010000001.1"/>
</dbReference>
<protein>
    <recommendedName>
        <fullName evidence="2">Acyltransferase 3 domain-containing protein</fullName>
    </recommendedName>
</protein>
<dbReference type="AlphaFoldDB" id="A0A6J5FAI7"/>
<dbReference type="Pfam" id="PF01757">
    <property type="entry name" value="Acyl_transf_3"/>
    <property type="match status" value="1"/>
</dbReference>
<keyword evidence="1" id="KW-0812">Transmembrane</keyword>
<feature type="transmembrane region" description="Helical" evidence="1">
    <location>
        <begin position="312"/>
        <end position="331"/>
    </location>
</feature>
<evidence type="ECO:0000313" key="3">
    <source>
        <dbReference type="EMBL" id="CAB3776220.1"/>
    </source>
</evidence>
<dbReference type="Proteomes" id="UP000494119">
    <property type="component" value="Unassembled WGS sequence"/>
</dbReference>
<evidence type="ECO:0000259" key="2">
    <source>
        <dbReference type="Pfam" id="PF01757"/>
    </source>
</evidence>
<dbReference type="PANTHER" id="PTHR23028:SF131">
    <property type="entry name" value="BLR2367 PROTEIN"/>
    <property type="match status" value="1"/>
</dbReference>
<feature type="transmembrane region" description="Helical" evidence="1">
    <location>
        <begin position="221"/>
        <end position="240"/>
    </location>
</feature>
<keyword evidence="1" id="KW-0472">Membrane</keyword>
<keyword evidence="1" id="KW-1133">Transmembrane helix</keyword>
<keyword evidence="4" id="KW-1185">Reference proteome</keyword>
<feature type="domain" description="Acyltransferase 3" evidence="2">
    <location>
        <begin position="6"/>
        <end position="327"/>
    </location>
</feature>
<accession>A0A6J5FAI7</accession>
<dbReference type="InterPro" id="IPR002656">
    <property type="entry name" value="Acyl_transf_3_dom"/>
</dbReference>
<evidence type="ECO:0000256" key="1">
    <source>
        <dbReference type="SAM" id="Phobius"/>
    </source>
</evidence>
<dbReference type="EMBL" id="CADIKL010000001">
    <property type="protein sequence ID" value="CAB3776220.1"/>
    <property type="molecule type" value="Genomic_DNA"/>
</dbReference>
<dbReference type="GO" id="GO:0016020">
    <property type="term" value="C:membrane"/>
    <property type="evidence" value="ECO:0007669"/>
    <property type="project" value="TreeGrafter"/>
</dbReference>
<feature type="transmembrane region" description="Helical" evidence="1">
    <location>
        <begin position="138"/>
        <end position="161"/>
    </location>
</feature>
<evidence type="ECO:0000313" key="4">
    <source>
        <dbReference type="Proteomes" id="UP000494119"/>
    </source>
</evidence>
<feature type="transmembrane region" description="Helical" evidence="1">
    <location>
        <begin position="42"/>
        <end position="65"/>
    </location>
</feature>
<feature type="transmembrane region" description="Helical" evidence="1">
    <location>
        <begin position="86"/>
        <end position="107"/>
    </location>
</feature>
<dbReference type="InterPro" id="IPR050879">
    <property type="entry name" value="Acyltransferase_3"/>
</dbReference>
<proteinExistence type="predicted"/>
<organism evidence="3 4">
    <name type="scientific">Paraburkholderia caffeinitolerans</name>
    <dbReference type="NCBI Taxonomy" id="1723730"/>
    <lineage>
        <taxon>Bacteria</taxon>
        <taxon>Pseudomonadati</taxon>
        <taxon>Pseudomonadota</taxon>
        <taxon>Betaproteobacteria</taxon>
        <taxon>Burkholderiales</taxon>
        <taxon>Burkholderiaceae</taxon>
        <taxon>Paraburkholderia</taxon>
    </lineage>
</organism>
<feature type="transmembrane region" description="Helical" evidence="1">
    <location>
        <begin position="286"/>
        <end position="306"/>
    </location>
</feature>
<dbReference type="PANTHER" id="PTHR23028">
    <property type="entry name" value="ACETYLTRANSFERASE"/>
    <property type="match status" value="1"/>
</dbReference>
<dbReference type="GO" id="GO:0000271">
    <property type="term" value="P:polysaccharide biosynthetic process"/>
    <property type="evidence" value="ECO:0007669"/>
    <property type="project" value="TreeGrafter"/>
</dbReference>
<sequence length="363" mass="39110">MKKLGSIQVLRAIAAVLVIFCHGAGEVGGSHAALAPGFWPLVSAKGLFGVDLFFVVSGFVMMYIISGKRSSGVTAARFLGERIARIVPLYWAVTLLSVLIGLVLPALKHKNGYSADYVLRSLLFVPSSNPVTGAPEPVLGLGWTLNYEMFFYVVISIVLLLGVKRVFAAVLAIFVSLVALGIWFDPAAVILKSWTHTIILEFAFGAMMAEARLSGFRIGSLAQIVLVMAGIAGWLCFGAPSDGVMALRGFEWGLPAAAIFAGVVMGRREVAYPKLLLLIGDASYSLYLTHLFVMRLCSLLVFHLPISPELRVVVFFLVFPCAAIGFSILSYRKFEMPTLRIGRQLLESRLSKASLAESASSGG</sequence>